<sequence>MLSLCFNFILIGVSVVFWIEVMTVYKCCTVSDLKMQPFTFGNICCLDSHSLPIDYIHVPVT</sequence>
<accession>L9YEL1</accession>
<feature type="transmembrane region" description="Helical" evidence="1">
    <location>
        <begin position="6"/>
        <end position="25"/>
    </location>
</feature>
<protein>
    <submittedName>
        <fullName evidence="2">Uncharacterized protein</fullName>
    </submittedName>
</protein>
<evidence type="ECO:0000256" key="1">
    <source>
        <dbReference type="SAM" id="Phobius"/>
    </source>
</evidence>
<evidence type="ECO:0000313" key="3">
    <source>
        <dbReference type="EMBL" id="PLK19817.1"/>
    </source>
</evidence>
<dbReference type="Proteomes" id="UP000011613">
    <property type="component" value="Unassembled WGS sequence"/>
</dbReference>
<name>L9YEL1_NATGS</name>
<dbReference type="Proteomes" id="UP000234484">
    <property type="component" value="Unassembled WGS sequence"/>
</dbReference>
<dbReference type="AlphaFoldDB" id="L9YEL1"/>
<reference evidence="3 5" key="2">
    <citation type="submission" date="2017-12" db="EMBL/GenBank/DDBJ databases">
        <title>The characterization of oligonucleotides binding to NgAgo.</title>
        <authorList>
            <person name="Jiang L."/>
            <person name="He B."/>
            <person name="Kang J."/>
            <person name="Yu M."/>
            <person name="Li N."/>
            <person name="Fang Y."/>
            <person name="Tang Z."/>
            <person name="Wu P."/>
            <person name="Yao P."/>
            <person name="Huang J."/>
        </authorList>
    </citation>
    <scope>NUCLEOTIDE SEQUENCE [LARGE SCALE GENOMIC DNA]</scope>
    <source>
        <strain evidence="3 5">SP2</strain>
        <tissue evidence="3">Freeze-dried powder thallus</tissue>
    </source>
</reference>
<proteinExistence type="predicted"/>
<keyword evidence="1" id="KW-1133">Transmembrane helix</keyword>
<evidence type="ECO:0000313" key="5">
    <source>
        <dbReference type="Proteomes" id="UP000234484"/>
    </source>
</evidence>
<gene>
    <name evidence="2" type="ORF">C490_03133</name>
    <name evidence="3" type="ORF">CYV19_12985</name>
</gene>
<dbReference type="EMBL" id="PKKI01000039">
    <property type="protein sequence ID" value="PLK19817.1"/>
    <property type="molecule type" value="Genomic_DNA"/>
</dbReference>
<reference evidence="2 4" key="1">
    <citation type="journal article" date="2014" name="PLoS Genet.">
        <title>Phylogenetically driven sequencing of extremely halophilic archaea reveals strategies for static and dynamic osmo-response.</title>
        <authorList>
            <person name="Becker E.A."/>
            <person name="Seitzer P.M."/>
            <person name="Tritt A."/>
            <person name="Larsen D."/>
            <person name="Krusor M."/>
            <person name="Yao A.I."/>
            <person name="Wu D."/>
            <person name="Madern D."/>
            <person name="Eisen J.A."/>
            <person name="Darling A.E."/>
            <person name="Facciotti M.T."/>
        </authorList>
    </citation>
    <scope>NUCLEOTIDE SEQUENCE [LARGE SCALE GENOMIC DNA]</scope>
    <source>
        <strain evidence="2 4">SP2</strain>
    </source>
</reference>
<evidence type="ECO:0000313" key="4">
    <source>
        <dbReference type="Proteomes" id="UP000011613"/>
    </source>
</evidence>
<dbReference type="EMBL" id="AOIC01000025">
    <property type="protein sequence ID" value="ELY72549.1"/>
    <property type="molecule type" value="Genomic_DNA"/>
</dbReference>
<organism evidence="2 4">
    <name type="scientific">Natronobacterium gregoryi (strain ATCC 43098 / DSM 3393 / CCM 3738 / CIP 104747 / IAM 13177 / JCM 8860 / NBRC 102187 / NCIMB 2189 / SP2)</name>
    <dbReference type="NCBI Taxonomy" id="797304"/>
    <lineage>
        <taxon>Archaea</taxon>
        <taxon>Methanobacteriati</taxon>
        <taxon>Methanobacteriota</taxon>
        <taxon>Stenosarchaea group</taxon>
        <taxon>Halobacteria</taxon>
        <taxon>Halobacteriales</taxon>
        <taxon>Natrialbaceae</taxon>
        <taxon>Natronobacterium</taxon>
    </lineage>
</organism>
<comment type="caution">
    <text evidence="2">The sequence shown here is derived from an EMBL/GenBank/DDBJ whole genome shotgun (WGS) entry which is preliminary data.</text>
</comment>
<keyword evidence="1" id="KW-0472">Membrane</keyword>
<evidence type="ECO:0000313" key="2">
    <source>
        <dbReference type="EMBL" id="ELY72549.1"/>
    </source>
</evidence>
<keyword evidence="1" id="KW-0812">Transmembrane</keyword>